<feature type="transmembrane region" description="Helical" evidence="3">
    <location>
        <begin position="213"/>
        <end position="233"/>
    </location>
</feature>
<dbReference type="Pfam" id="PF01757">
    <property type="entry name" value="Acyl_transf_3"/>
    <property type="match status" value="1"/>
</dbReference>
<comment type="similarity">
    <text evidence="2">Belongs to the acyltransferase 3 family.</text>
</comment>
<dbReference type="EC" id="2.3.-.-" evidence="5"/>
<feature type="transmembrane region" description="Helical" evidence="3">
    <location>
        <begin position="83"/>
        <end position="102"/>
    </location>
</feature>
<dbReference type="EMBL" id="JBHMAG010000004">
    <property type="protein sequence ID" value="MFB9751027.1"/>
    <property type="molecule type" value="Genomic_DNA"/>
</dbReference>
<feature type="transmembrane region" description="Helical" evidence="3">
    <location>
        <begin position="184"/>
        <end position="201"/>
    </location>
</feature>
<proteinExistence type="inferred from homology"/>
<dbReference type="InterPro" id="IPR002656">
    <property type="entry name" value="Acyl_transf_3_dom"/>
</dbReference>
<feature type="domain" description="Acyltransferase 3" evidence="4">
    <location>
        <begin position="10"/>
        <end position="321"/>
    </location>
</feature>
<dbReference type="InterPro" id="IPR050879">
    <property type="entry name" value="Acyltransferase_3"/>
</dbReference>
<keyword evidence="6" id="KW-1185">Reference proteome</keyword>
<protein>
    <submittedName>
        <fullName evidence="5">Acyltransferase family protein</fullName>
        <ecNumber evidence="5">2.3.-.-</ecNumber>
    </submittedName>
</protein>
<accession>A0ABV5VS12</accession>
<feature type="transmembrane region" description="Helical" evidence="3">
    <location>
        <begin position="132"/>
        <end position="152"/>
    </location>
</feature>
<feature type="transmembrane region" description="Helical" evidence="3">
    <location>
        <begin position="159"/>
        <end position="178"/>
    </location>
</feature>
<dbReference type="Proteomes" id="UP001589619">
    <property type="component" value="Unassembled WGS sequence"/>
</dbReference>
<keyword evidence="5" id="KW-0012">Acyltransferase</keyword>
<keyword evidence="3" id="KW-1133">Transmembrane helix</keyword>
<evidence type="ECO:0000256" key="1">
    <source>
        <dbReference type="ARBA" id="ARBA00004370"/>
    </source>
</evidence>
<dbReference type="RefSeq" id="WP_344905685.1">
    <property type="nucleotide sequence ID" value="NZ_BAAAYO010000002.1"/>
</dbReference>
<feature type="transmembrane region" description="Helical" evidence="3">
    <location>
        <begin position="245"/>
        <end position="262"/>
    </location>
</feature>
<feature type="transmembrane region" description="Helical" evidence="3">
    <location>
        <begin position="303"/>
        <end position="324"/>
    </location>
</feature>
<evidence type="ECO:0000259" key="4">
    <source>
        <dbReference type="Pfam" id="PF01757"/>
    </source>
</evidence>
<organism evidence="5 6">
    <name type="scientific">Paenibacillus hodogayensis</name>
    <dbReference type="NCBI Taxonomy" id="279208"/>
    <lineage>
        <taxon>Bacteria</taxon>
        <taxon>Bacillati</taxon>
        <taxon>Bacillota</taxon>
        <taxon>Bacilli</taxon>
        <taxon>Bacillales</taxon>
        <taxon>Paenibacillaceae</taxon>
        <taxon>Paenibacillus</taxon>
    </lineage>
</organism>
<keyword evidence="3" id="KW-0472">Membrane</keyword>
<evidence type="ECO:0000313" key="5">
    <source>
        <dbReference type="EMBL" id="MFB9751027.1"/>
    </source>
</evidence>
<comment type="subcellular location">
    <subcellularLocation>
        <location evidence="1">Membrane</location>
    </subcellularLocation>
</comment>
<dbReference type="GO" id="GO:0016746">
    <property type="term" value="F:acyltransferase activity"/>
    <property type="evidence" value="ECO:0007669"/>
    <property type="project" value="UniProtKB-KW"/>
</dbReference>
<feature type="transmembrane region" description="Helical" evidence="3">
    <location>
        <begin position="274"/>
        <end position="297"/>
    </location>
</feature>
<reference evidence="5 6" key="1">
    <citation type="submission" date="2024-09" db="EMBL/GenBank/DDBJ databases">
        <authorList>
            <person name="Sun Q."/>
            <person name="Mori K."/>
        </authorList>
    </citation>
    <scope>NUCLEOTIDE SEQUENCE [LARGE SCALE GENOMIC DNA]</scope>
    <source>
        <strain evidence="5 6">JCM 12520</strain>
    </source>
</reference>
<evidence type="ECO:0000256" key="3">
    <source>
        <dbReference type="SAM" id="Phobius"/>
    </source>
</evidence>
<sequence length="353" mass="40822">MQLEQKERLEFLDMLRGIAALAVMIEHMGERLFPGFVYFISTYFQMGQFGVVLFFLSSGFIIPDSLERSKRLKFFWVKRFFRLYPLYWFNLGVAVMLYYFYIHPADMPSISTILANVTMVQKFLGKPDIIGLYWTLSTEMLFYLICSILFFIGMFRRTVTIVFVFYILALVASASPIVGIRIPGWGMFFNLFTMFIGTIMYRYYQKKISGKVFFVVFGFSFLLILAVCYNVFWEDNDPKYLGTHSFLPMLSAWTIAYVLFFLNLSIKSIKSPKILLFLGMISYSIYLMHALIIEIIPKLDSELLTFIIWVGATLGVATLTYFAIERPFISIGRKVLVKKAITAPAGPHLVEKG</sequence>
<comment type="caution">
    <text evidence="5">The sequence shown here is derived from an EMBL/GenBank/DDBJ whole genome shotgun (WGS) entry which is preliminary data.</text>
</comment>
<evidence type="ECO:0000256" key="2">
    <source>
        <dbReference type="ARBA" id="ARBA00007400"/>
    </source>
</evidence>
<dbReference type="PANTHER" id="PTHR23028">
    <property type="entry name" value="ACETYLTRANSFERASE"/>
    <property type="match status" value="1"/>
</dbReference>
<keyword evidence="3" id="KW-0812">Transmembrane</keyword>
<keyword evidence="5" id="KW-0808">Transferase</keyword>
<name>A0ABV5VS12_9BACL</name>
<feature type="transmembrane region" description="Helical" evidence="3">
    <location>
        <begin position="35"/>
        <end position="62"/>
    </location>
</feature>
<evidence type="ECO:0000313" key="6">
    <source>
        <dbReference type="Proteomes" id="UP001589619"/>
    </source>
</evidence>
<gene>
    <name evidence="5" type="ORF">ACFFNY_05525</name>
</gene>
<dbReference type="PANTHER" id="PTHR23028:SF53">
    <property type="entry name" value="ACYL_TRANSF_3 DOMAIN-CONTAINING PROTEIN"/>
    <property type="match status" value="1"/>
</dbReference>